<accession>A0A9P6UIV1</accession>
<comment type="caution">
    <text evidence="2">The sequence shown here is derived from an EMBL/GenBank/DDBJ whole genome shotgun (WGS) entry which is preliminary data.</text>
</comment>
<reference evidence="2" key="1">
    <citation type="journal article" date="2020" name="Fungal Divers.">
        <title>Resolving the Mortierellaceae phylogeny through synthesis of multi-gene phylogenetics and phylogenomics.</title>
        <authorList>
            <person name="Vandepol N."/>
            <person name="Liber J."/>
            <person name="Desiro A."/>
            <person name="Na H."/>
            <person name="Kennedy M."/>
            <person name="Barry K."/>
            <person name="Grigoriev I.V."/>
            <person name="Miller A.N."/>
            <person name="O'Donnell K."/>
            <person name="Stajich J.E."/>
            <person name="Bonito G."/>
        </authorList>
    </citation>
    <scope>NUCLEOTIDE SEQUENCE</scope>
    <source>
        <strain evidence="2">NVP60</strain>
    </source>
</reference>
<name>A0A9P6UIV1_9FUNG</name>
<gene>
    <name evidence="2" type="ORF">BGZ97_001953</name>
</gene>
<evidence type="ECO:0000313" key="3">
    <source>
        <dbReference type="Proteomes" id="UP000823405"/>
    </source>
</evidence>
<evidence type="ECO:0000256" key="1">
    <source>
        <dbReference type="SAM" id="MobiDB-lite"/>
    </source>
</evidence>
<organism evidence="2 3">
    <name type="scientific">Linnemannia gamsii</name>
    <dbReference type="NCBI Taxonomy" id="64522"/>
    <lineage>
        <taxon>Eukaryota</taxon>
        <taxon>Fungi</taxon>
        <taxon>Fungi incertae sedis</taxon>
        <taxon>Mucoromycota</taxon>
        <taxon>Mortierellomycotina</taxon>
        <taxon>Mortierellomycetes</taxon>
        <taxon>Mortierellales</taxon>
        <taxon>Mortierellaceae</taxon>
        <taxon>Linnemannia</taxon>
    </lineage>
</organism>
<sequence length="125" mass="14273">MTDRMSITRLDQGELPSIQESIQSTVQRFTSRDAVPKAKFNINNNKNPQGFVASRIYQRQRLLPFAEISKSSQRNGDNGDNNDNDEEIDDDDEEECDFSISSRRSLQIDSERIVLQHQLRGVAGK</sequence>
<proteinExistence type="predicted"/>
<evidence type="ECO:0000313" key="2">
    <source>
        <dbReference type="EMBL" id="KAG0303327.1"/>
    </source>
</evidence>
<feature type="region of interest" description="Disordered" evidence="1">
    <location>
        <begin position="67"/>
        <end position="100"/>
    </location>
</feature>
<dbReference type="AlphaFoldDB" id="A0A9P6UIV1"/>
<keyword evidence="3" id="KW-1185">Reference proteome</keyword>
<protein>
    <submittedName>
        <fullName evidence="2">Uncharacterized protein</fullName>
    </submittedName>
</protein>
<dbReference type="EMBL" id="JAAAIN010001412">
    <property type="protein sequence ID" value="KAG0303327.1"/>
    <property type="molecule type" value="Genomic_DNA"/>
</dbReference>
<dbReference type="Proteomes" id="UP000823405">
    <property type="component" value="Unassembled WGS sequence"/>
</dbReference>
<feature type="compositionally biased region" description="Acidic residues" evidence="1">
    <location>
        <begin position="80"/>
        <end position="97"/>
    </location>
</feature>